<dbReference type="EMBL" id="JAIVFQ010000074">
    <property type="protein sequence ID" value="MCC5603350.1"/>
    <property type="molecule type" value="Genomic_DNA"/>
</dbReference>
<organism evidence="4 5">
    <name type="scientific">Nostoc favosum CHAB5714</name>
    <dbReference type="NCBI Taxonomy" id="2780399"/>
    <lineage>
        <taxon>Bacteria</taxon>
        <taxon>Bacillati</taxon>
        <taxon>Cyanobacteriota</taxon>
        <taxon>Cyanophyceae</taxon>
        <taxon>Nostocales</taxon>
        <taxon>Nostocaceae</taxon>
        <taxon>Nostoc</taxon>
        <taxon>Nostoc favosum</taxon>
    </lineage>
</organism>
<evidence type="ECO:0000313" key="5">
    <source>
        <dbReference type="Proteomes" id="UP001199525"/>
    </source>
</evidence>
<dbReference type="PANTHER" id="PTHR10545">
    <property type="entry name" value="DIAMINE N-ACETYLTRANSFERASE"/>
    <property type="match status" value="1"/>
</dbReference>
<keyword evidence="5" id="KW-1185">Reference proteome</keyword>
<accession>A0ABS8IGI3</accession>
<evidence type="ECO:0000313" key="4">
    <source>
        <dbReference type="EMBL" id="MCC5603350.1"/>
    </source>
</evidence>
<gene>
    <name evidence="4" type="ORF">LC586_30200</name>
</gene>
<dbReference type="InterPro" id="IPR000182">
    <property type="entry name" value="GNAT_dom"/>
</dbReference>
<dbReference type="PANTHER" id="PTHR10545:SF29">
    <property type="entry name" value="GH14572P-RELATED"/>
    <property type="match status" value="1"/>
</dbReference>
<keyword evidence="1" id="KW-0808">Transferase</keyword>
<feature type="domain" description="N-acetyltransferase" evidence="3">
    <location>
        <begin position="24"/>
        <end position="176"/>
    </location>
</feature>
<evidence type="ECO:0000256" key="2">
    <source>
        <dbReference type="ARBA" id="ARBA00023315"/>
    </source>
</evidence>
<reference evidence="4 5" key="1">
    <citation type="journal article" date="2021" name="Microorganisms">
        <title>Genome Evolution of Filamentous Cyanobacterium Nostoc Species: From Facultative Symbiosis to Free Living.</title>
        <authorList>
            <person name="Huo D."/>
            <person name="Li H."/>
            <person name="Cai F."/>
            <person name="Guo X."/>
            <person name="Qiao Z."/>
            <person name="Wang W."/>
            <person name="Yu G."/>
            <person name="Li R."/>
        </authorList>
    </citation>
    <scope>NUCLEOTIDE SEQUENCE [LARGE SCALE GENOMIC DNA]</scope>
    <source>
        <strain evidence="4 5">CHAB 5714</strain>
    </source>
</reference>
<dbReference type="RefSeq" id="WP_229488932.1">
    <property type="nucleotide sequence ID" value="NZ_JAIVFQ010000074.1"/>
</dbReference>
<sequence length="176" mass="19978">MRQKLSPNTSFKEKANNNMNGRNISIRHVSQRDITAIMELIYLKAEFDDCPESVEATPQKLEIDLFGEKPLAFVLLAEVDGVAIGLATYHFIYSTFLAKPGIWLDDLYIKAEHRSHQVGQALMLRLRQIGQEKGCGRIDWTVAVSNERGIKFYERIGAKIINKVKLCRLDGRALSK</sequence>
<dbReference type="Proteomes" id="UP001199525">
    <property type="component" value="Unassembled WGS sequence"/>
</dbReference>
<dbReference type="CDD" id="cd04301">
    <property type="entry name" value="NAT_SF"/>
    <property type="match status" value="1"/>
</dbReference>
<evidence type="ECO:0000256" key="1">
    <source>
        <dbReference type="ARBA" id="ARBA00022679"/>
    </source>
</evidence>
<proteinExistence type="predicted"/>
<evidence type="ECO:0000259" key="3">
    <source>
        <dbReference type="PROSITE" id="PS51186"/>
    </source>
</evidence>
<comment type="caution">
    <text evidence="4">The sequence shown here is derived from an EMBL/GenBank/DDBJ whole genome shotgun (WGS) entry which is preliminary data.</text>
</comment>
<keyword evidence="2" id="KW-0012">Acyltransferase</keyword>
<dbReference type="InterPro" id="IPR051016">
    <property type="entry name" value="Diverse_Substrate_AcTransf"/>
</dbReference>
<dbReference type="Gene3D" id="3.40.630.30">
    <property type="match status" value="1"/>
</dbReference>
<dbReference type="PROSITE" id="PS51186">
    <property type="entry name" value="GNAT"/>
    <property type="match status" value="1"/>
</dbReference>
<dbReference type="InterPro" id="IPR016181">
    <property type="entry name" value="Acyl_CoA_acyltransferase"/>
</dbReference>
<protein>
    <submittedName>
        <fullName evidence="4">GNAT family N-acetyltransferase</fullName>
    </submittedName>
</protein>
<dbReference type="Pfam" id="PF00583">
    <property type="entry name" value="Acetyltransf_1"/>
    <property type="match status" value="1"/>
</dbReference>
<dbReference type="SUPFAM" id="SSF55729">
    <property type="entry name" value="Acyl-CoA N-acyltransferases (Nat)"/>
    <property type="match status" value="1"/>
</dbReference>
<name>A0ABS8IGI3_9NOSO</name>